<dbReference type="InterPro" id="IPR046865">
    <property type="entry name" value="FapA_b_solenoid"/>
</dbReference>
<sequence length="553" mass="60184">MAELKFNLDEHSGELTAVVTISQDSQALKDSWLKSQLATSDYANLFVIDKSVTDFVAMANDKIIQKQFSQPVELVVAEVRDAKINVTVANDSMSAKAEIIGPYGGAYLTPNKIIKALTQKGVSMGVDQDAVKNLAELAANAEPGEITTQVIAHGQQPIKGDDSWFEALSKNARERVLQPQEAENGKVDMRDLGELISVKVGDAIMRRHPPTKGKSGFNVLGDALLATPGEWLEFEAGSGCVVSPTDKNLLVAEMAGLPYLSEQGARIDNVLELKGVDVSTGHIDFEGGVIVNGDVAEGMRLKAKGDVTIAGFVENARLEVDGDVTVLKGIIGRKVTDEVVTQETEFSCNVQATGNVCAKYIQYAKVTCGKQLSFQAQLSHAFVKADSVVGGVENTPAGKIIGGLFQLNRFLSCATLGAPASTSTHIHLCCDLEKEQQKKAAIVQLKKHKKIVLEDLKAAWEHLKDDEACPERTKLVEETIKKYKHHDKEFKKVQQACLVLEKRISGAIESCYVYAAKNMYSQIHIQLGDLKTVTKEDRNNCRVSVKDNQFVRG</sequence>
<dbReference type="Pfam" id="PF20250">
    <property type="entry name" value="FapA_N"/>
    <property type="match status" value="1"/>
</dbReference>
<evidence type="ECO:0000259" key="1">
    <source>
        <dbReference type="Pfam" id="PF20250"/>
    </source>
</evidence>
<dbReference type="RefSeq" id="WP_350402313.1">
    <property type="nucleotide sequence ID" value="NZ_JBELOE010000236.1"/>
</dbReference>
<dbReference type="InterPro" id="IPR005646">
    <property type="entry name" value="FapA"/>
</dbReference>
<name>A0ABV1RJB5_9ALTE</name>
<feature type="domain" description="Flagellar Assembly Protein A N-terminal region" evidence="1">
    <location>
        <begin position="84"/>
        <end position="262"/>
    </location>
</feature>
<gene>
    <name evidence="2" type="ORF">ABS311_13205</name>
</gene>
<dbReference type="PANTHER" id="PTHR38032:SF1">
    <property type="entry name" value="RNA-BINDING PROTEIN KHPB N-TERMINAL DOMAIN-CONTAINING PROTEIN"/>
    <property type="match status" value="1"/>
</dbReference>
<reference evidence="2 3" key="1">
    <citation type="submission" date="2024-06" db="EMBL/GenBank/DDBJ databases">
        <authorList>
            <person name="Chen R.Y."/>
        </authorList>
    </citation>
    <scope>NUCLEOTIDE SEQUENCE [LARGE SCALE GENOMIC DNA]</scope>
    <source>
        <strain evidence="2 3">D2</strain>
    </source>
</reference>
<evidence type="ECO:0000313" key="2">
    <source>
        <dbReference type="EMBL" id="MER2492837.1"/>
    </source>
</evidence>
<dbReference type="Pfam" id="PF03961">
    <property type="entry name" value="FapA"/>
    <property type="match status" value="1"/>
</dbReference>
<dbReference type="Proteomes" id="UP001467690">
    <property type="component" value="Unassembled WGS sequence"/>
</dbReference>
<dbReference type="EMBL" id="JBELOE010000236">
    <property type="protein sequence ID" value="MER2492837.1"/>
    <property type="molecule type" value="Genomic_DNA"/>
</dbReference>
<evidence type="ECO:0000313" key="3">
    <source>
        <dbReference type="Proteomes" id="UP001467690"/>
    </source>
</evidence>
<comment type="caution">
    <text evidence="2">The sequence shown here is derived from an EMBL/GenBank/DDBJ whole genome shotgun (WGS) entry which is preliminary data.</text>
</comment>
<organism evidence="2 3">
    <name type="scientific">Catenovulum sediminis</name>
    <dbReference type="NCBI Taxonomy" id="1740262"/>
    <lineage>
        <taxon>Bacteria</taxon>
        <taxon>Pseudomonadati</taxon>
        <taxon>Pseudomonadota</taxon>
        <taxon>Gammaproteobacteria</taxon>
        <taxon>Alteromonadales</taxon>
        <taxon>Alteromonadaceae</taxon>
        <taxon>Catenovulum</taxon>
    </lineage>
</organism>
<proteinExistence type="predicted"/>
<dbReference type="PANTHER" id="PTHR38032">
    <property type="entry name" value="POLYMERASE-RELATED"/>
    <property type="match status" value="1"/>
</dbReference>
<protein>
    <submittedName>
        <fullName evidence="2">FapA family protein</fullName>
    </submittedName>
</protein>
<accession>A0ABV1RJB5</accession>
<dbReference type="InterPro" id="IPR046866">
    <property type="entry name" value="FapA_N"/>
</dbReference>
<keyword evidence="3" id="KW-1185">Reference proteome</keyword>